<dbReference type="SUPFAM" id="SSF47413">
    <property type="entry name" value="lambda repressor-like DNA-binding domains"/>
    <property type="match status" value="1"/>
</dbReference>
<dbReference type="PANTHER" id="PTHR46797:SF1">
    <property type="entry name" value="METHYLPHOSPHONATE SYNTHASE"/>
    <property type="match status" value="1"/>
</dbReference>
<dbReference type="PANTHER" id="PTHR46797">
    <property type="entry name" value="HTH-TYPE TRANSCRIPTIONAL REGULATOR"/>
    <property type="match status" value="1"/>
</dbReference>
<comment type="caution">
    <text evidence="3">The sequence shown here is derived from an EMBL/GenBank/DDBJ whole genome shotgun (WGS) entry which is preliminary data.</text>
</comment>
<organism evidence="3 4">
    <name type="scientific">Endozoicomonas lisbonensis</name>
    <dbReference type="NCBI Taxonomy" id="3120522"/>
    <lineage>
        <taxon>Bacteria</taxon>
        <taxon>Pseudomonadati</taxon>
        <taxon>Pseudomonadota</taxon>
        <taxon>Gammaproteobacteria</taxon>
        <taxon>Oceanospirillales</taxon>
        <taxon>Endozoicomonadaceae</taxon>
        <taxon>Endozoicomonas</taxon>
    </lineage>
</organism>
<dbReference type="RefSeq" id="WP_354010616.1">
    <property type="nucleotide sequence ID" value="NZ_JBEWTA010000001.1"/>
</dbReference>
<protein>
    <submittedName>
        <fullName evidence="3">Transcriptional regulator with XRE-family HTH domain</fullName>
    </submittedName>
</protein>
<evidence type="ECO:0000259" key="2">
    <source>
        <dbReference type="PROSITE" id="PS50943"/>
    </source>
</evidence>
<dbReference type="CDD" id="cd00093">
    <property type="entry name" value="HTH_XRE"/>
    <property type="match status" value="1"/>
</dbReference>
<keyword evidence="1" id="KW-0238">DNA-binding</keyword>
<reference evidence="3 4" key="1">
    <citation type="submission" date="2024-06" db="EMBL/GenBank/DDBJ databases">
        <title>Genomic Encyclopedia of Type Strains, Phase V (KMG-V): Genome sequencing to study the core and pangenomes of soil and plant-associated prokaryotes.</title>
        <authorList>
            <person name="Whitman W."/>
        </authorList>
    </citation>
    <scope>NUCLEOTIDE SEQUENCE [LARGE SCALE GENOMIC DNA]</scope>
    <source>
        <strain evidence="3 4">NE40</strain>
    </source>
</reference>
<sequence>MEQLVDPKKIFGAKLRSHRKENGFSQEVLAERTGLSRVYISCLERGKQDPSLKVLKKLAHGLGINVSDLI</sequence>
<dbReference type="Gene3D" id="1.10.260.40">
    <property type="entry name" value="lambda repressor-like DNA-binding domains"/>
    <property type="match status" value="1"/>
</dbReference>
<evidence type="ECO:0000313" key="4">
    <source>
        <dbReference type="Proteomes" id="UP001549366"/>
    </source>
</evidence>
<dbReference type="InterPro" id="IPR050807">
    <property type="entry name" value="TransReg_Diox_bact_type"/>
</dbReference>
<gene>
    <name evidence="3" type="ORF">V5J35_001456</name>
</gene>
<dbReference type="SMART" id="SM00530">
    <property type="entry name" value="HTH_XRE"/>
    <property type="match status" value="1"/>
</dbReference>
<dbReference type="InterPro" id="IPR001387">
    <property type="entry name" value="Cro/C1-type_HTH"/>
</dbReference>
<dbReference type="Pfam" id="PF01381">
    <property type="entry name" value="HTH_3"/>
    <property type="match status" value="1"/>
</dbReference>
<keyword evidence="4" id="KW-1185">Reference proteome</keyword>
<name>A0ABV2SES8_9GAMM</name>
<dbReference type="InterPro" id="IPR010982">
    <property type="entry name" value="Lambda_DNA-bd_dom_sf"/>
</dbReference>
<feature type="domain" description="HTH cro/C1-type" evidence="2">
    <location>
        <begin position="15"/>
        <end position="69"/>
    </location>
</feature>
<accession>A0ABV2SES8</accession>
<evidence type="ECO:0000313" key="3">
    <source>
        <dbReference type="EMBL" id="MET4756264.1"/>
    </source>
</evidence>
<dbReference type="PROSITE" id="PS50943">
    <property type="entry name" value="HTH_CROC1"/>
    <property type="match status" value="1"/>
</dbReference>
<proteinExistence type="predicted"/>
<evidence type="ECO:0000256" key="1">
    <source>
        <dbReference type="ARBA" id="ARBA00023125"/>
    </source>
</evidence>
<dbReference type="Proteomes" id="UP001549366">
    <property type="component" value="Unassembled WGS sequence"/>
</dbReference>
<dbReference type="EMBL" id="JBEWTB010000002">
    <property type="protein sequence ID" value="MET4756264.1"/>
    <property type="molecule type" value="Genomic_DNA"/>
</dbReference>